<name>F2I940_FLUTR</name>
<dbReference type="Proteomes" id="UP000007463">
    <property type="component" value="Chromosome"/>
</dbReference>
<organism evidence="1 2">
    <name type="scientific">Fluviicola taffensis (strain DSM 16823 / NCIMB 13979 / RW262)</name>
    <dbReference type="NCBI Taxonomy" id="755732"/>
    <lineage>
        <taxon>Bacteria</taxon>
        <taxon>Pseudomonadati</taxon>
        <taxon>Bacteroidota</taxon>
        <taxon>Flavobacteriia</taxon>
        <taxon>Flavobacteriales</taxon>
        <taxon>Crocinitomicaceae</taxon>
        <taxon>Fluviicola</taxon>
    </lineage>
</organism>
<dbReference type="STRING" id="755732.Fluta_0986"/>
<dbReference type="KEGG" id="fte:Fluta_0986"/>
<dbReference type="AlphaFoldDB" id="F2I940"/>
<gene>
    <name evidence="1" type="ordered locus">Fluta_0986</name>
</gene>
<dbReference type="HOGENOM" id="CLU_3233942_0_0_10"/>
<evidence type="ECO:0000313" key="2">
    <source>
        <dbReference type="Proteomes" id="UP000007463"/>
    </source>
</evidence>
<proteinExistence type="predicted"/>
<evidence type="ECO:0000313" key="1">
    <source>
        <dbReference type="EMBL" id="AEA42987.1"/>
    </source>
</evidence>
<sequence>MKTADSIDLGQPFFFDKNTIHKFWLLLHKVKLELVKRAYFFAS</sequence>
<reference evidence="1 2" key="1">
    <citation type="journal article" date="2011" name="Stand. Genomic Sci.">
        <title>Complete genome sequence of the gliding freshwater bacterium Fluviicola taffensis type strain (RW262).</title>
        <authorList>
            <person name="Woyke T."/>
            <person name="Chertkov O."/>
            <person name="Lapidus A."/>
            <person name="Nolan M."/>
            <person name="Lucas S."/>
            <person name="Del Rio T.G."/>
            <person name="Tice H."/>
            <person name="Cheng J.F."/>
            <person name="Tapia R."/>
            <person name="Han C."/>
            <person name="Goodwin L."/>
            <person name="Pitluck S."/>
            <person name="Liolios K."/>
            <person name="Pagani I."/>
            <person name="Ivanova N."/>
            <person name="Huntemann M."/>
            <person name="Mavromatis K."/>
            <person name="Mikhailova N."/>
            <person name="Pati A."/>
            <person name="Chen A."/>
            <person name="Palaniappan K."/>
            <person name="Land M."/>
            <person name="Hauser L."/>
            <person name="Brambilla E.M."/>
            <person name="Rohde M."/>
            <person name="Mwirichia R."/>
            <person name="Sikorski J."/>
            <person name="Tindall B.J."/>
            <person name="Goker M."/>
            <person name="Bristow J."/>
            <person name="Eisen J.A."/>
            <person name="Markowitz V."/>
            <person name="Hugenholtz P."/>
            <person name="Klenk H.P."/>
            <person name="Kyrpides N.C."/>
        </authorList>
    </citation>
    <scope>NUCLEOTIDE SEQUENCE [LARGE SCALE GENOMIC DNA]</scope>
    <source>
        <strain evidence="2">DSM 16823 / RW262 / RW262</strain>
    </source>
</reference>
<reference evidence="2" key="2">
    <citation type="submission" date="2011-02" db="EMBL/GenBank/DDBJ databases">
        <title>The complete genome of Fluviicola taffensis DSM 16823.</title>
        <authorList>
            <consortium name="US DOE Joint Genome Institute (JGI-PGF)"/>
            <person name="Lucas S."/>
            <person name="Copeland A."/>
            <person name="Lapidus A."/>
            <person name="Bruce D."/>
            <person name="Goodwin L."/>
            <person name="Pitluck S."/>
            <person name="Kyrpides N."/>
            <person name="Mavromatis K."/>
            <person name="Ivanova N."/>
            <person name="Mikhailova N."/>
            <person name="Pagani I."/>
            <person name="Chertkov O."/>
            <person name="Detter J.C."/>
            <person name="Han C."/>
            <person name="Tapia R."/>
            <person name="Land M."/>
            <person name="Hauser L."/>
            <person name="Markowitz V."/>
            <person name="Cheng J.-F."/>
            <person name="Hugenholtz P."/>
            <person name="Woyke T."/>
            <person name="Wu D."/>
            <person name="Tindall B."/>
            <person name="Pomrenke H.G."/>
            <person name="Brambilla E."/>
            <person name="Klenk H.-P."/>
            <person name="Eisen J.A."/>
        </authorList>
    </citation>
    <scope>NUCLEOTIDE SEQUENCE [LARGE SCALE GENOMIC DNA]</scope>
    <source>
        <strain evidence="2">DSM 16823 / RW262 / RW262</strain>
    </source>
</reference>
<keyword evidence="2" id="KW-1185">Reference proteome</keyword>
<dbReference type="EMBL" id="CP002542">
    <property type="protein sequence ID" value="AEA42987.1"/>
    <property type="molecule type" value="Genomic_DNA"/>
</dbReference>
<accession>F2I940</accession>
<protein>
    <submittedName>
        <fullName evidence="1">Uncharacterized protein</fullName>
    </submittedName>
</protein>
<dbReference type="RefSeq" id="WP_013685759.1">
    <property type="nucleotide sequence ID" value="NC_015321.1"/>
</dbReference>